<name>A0ABR5YDF7_9SPHN</name>
<dbReference type="RefSeq" id="WP_066689392.1">
    <property type="nucleotide sequence ID" value="NZ_LQQO01000008.1"/>
</dbReference>
<evidence type="ECO:0000313" key="2">
    <source>
        <dbReference type="EMBL" id="KZE16225.1"/>
    </source>
</evidence>
<reference evidence="3" key="1">
    <citation type="submission" date="2016-01" db="EMBL/GenBank/DDBJ databases">
        <title>Draft genome of Chromobacterium sp. F49.</title>
        <authorList>
            <person name="Hong K.W."/>
        </authorList>
    </citation>
    <scope>NUCLEOTIDE SEQUENCE [LARGE SCALE GENOMIC DNA]</scope>
    <source>
        <strain evidence="3">CN3</strain>
    </source>
</reference>
<proteinExistence type="predicted"/>
<evidence type="ECO:0008006" key="4">
    <source>
        <dbReference type="Google" id="ProtNLM"/>
    </source>
</evidence>
<keyword evidence="3" id="KW-1185">Reference proteome</keyword>
<dbReference type="Proteomes" id="UP000076609">
    <property type="component" value="Unassembled WGS sequence"/>
</dbReference>
<feature type="region of interest" description="Disordered" evidence="1">
    <location>
        <begin position="100"/>
        <end position="128"/>
    </location>
</feature>
<organism evidence="2 3">
    <name type="scientific">Sphingomonas hankookensis</name>
    <dbReference type="NCBI Taxonomy" id="563996"/>
    <lineage>
        <taxon>Bacteria</taxon>
        <taxon>Pseudomonadati</taxon>
        <taxon>Pseudomonadota</taxon>
        <taxon>Alphaproteobacteria</taxon>
        <taxon>Sphingomonadales</taxon>
        <taxon>Sphingomonadaceae</taxon>
        <taxon>Sphingomonas</taxon>
    </lineage>
</organism>
<evidence type="ECO:0000256" key="1">
    <source>
        <dbReference type="SAM" id="MobiDB-lite"/>
    </source>
</evidence>
<sequence>MANRVRGEASFTTADGRELTLVVDFNALAHAEDAADMGVGQILASMSSKPRIRVMQAMTFGALQARHPEITMADVGDMLLSPDAGPLTGALNAAVVAAFPPPDESAEGKVQTEGGTGTPSKKTGRAKA</sequence>
<dbReference type="EMBL" id="LQQO01000008">
    <property type="protein sequence ID" value="KZE16225.1"/>
    <property type="molecule type" value="Genomic_DNA"/>
</dbReference>
<protein>
    <recommendedName>
        <fullName evidence="4">Phage tail tube protein, GTA-gp10</fullName>
    </recommendedName>
</protein>
<comment type="caution">
    <text evidence="2">The sequence shown here is derived from an EMBL/GenBank/DDBJ whole genome shotgun (WGS) entry which is preliminary data.</text>
</comment>
<gene>
    <name evidence="2" type="ORF">AVT10_12045</name>
</gene>
<accession>A0ABR5YDF7</accession>
<evidence type="ECO:0000313" key="3">
    <source>
        <dbReference type="Proteomes" id="UP000076609"/>
    </source>
</evidence>